<feature type="region of interest" description="Disordered" evidence="1">
    <location>
        <begin position="177"/>
        <end position="200"/>
    </location>
</feature>
<keyword evidence="4" id="KW-1185">Reference proteome</keyword>
<name>A0A0B7MPL0_9FUNG</name>
<dbReference type="EMBL" id="LN718935">
    <property type="protein sequence ID" value="CEP06972.1"/>
    <property type="molecule type" value="Genomic_DNA"/>
</dbReference>
<feature type="chain" id="PRO_5002134873" evidence="2">
    <location>
        <begin position="18"/>
        <end position="200"/>
    </location>
</feature>
<evidence type="ECO:0000256" key="1">
    <source>
        <dbReference type="SAM" id="MobiDB-lite"/>
    </source>
</evidence>
<accession>A0A0B7MPL0</accession>
<dbReference type="OrthoDB" id="2254637at2759"/>
<gene>
    <name evidence="3" type="primary">PARPA_00237.1 scaffold 580</name>
</gene>
<reference evidence="3 4" key="1">
    <citation type="submission" date="2014-09" db="EMBL/GenBank/DDBJ databases">
        <authorList>
            <person name="Ellenberger Sabrina"/>
        </authorList>
    </citation>
    <scope>NUCLEOTIDE SEQUENCE [LARGE SCALE GENOMIC DNA]</scope>
    <source>
        <strain evidence="3 4">CBS 412.66</strain>
    </source>
</reference>
<feature type="signal peptide" evidence="2">
    <location>
        <begin position="1"/>
        <end position="17"/>
    </location>
</feature>
<organism evidence="3 4">
    <name type="scientific">Parasitella parasitica</name>
    <dbReference type="NCBI Taxonomy" id="35722"/>
    <lineage>
        <taxon>Eukaryota</taxon>
        <taxon>Fungi</taxon>
        <taxon>Fungi incertae sedis</taxon>
        <taxon>Mucoromycota</taxon>
        <taxon>Mucoromycotina</taxon>
        <taxon>Mucoromycetes</taxon>
        <taxon>Mucorales</taxon>
        <taxon>Mucorineae</taxon>
        <taxon>Mucoraceae</taxon>
        <taxon>Parasitella</taxon>
    </lineage>
</organism>
<dbReference type="AlphaFoldDB" id="A0A0B7MPL0"/>
<evidence type="ECO:0000313" key="3">
    <source>
        <dbReference type="EMBL" id="CEP06972.1"/>
    </source>
</evidence>
<evidence type="ECO:0000256" key="2">
    <source>
        <dbReference type="SAM" id="SignalP"/>
    </source>
</evidence>
<sequence length="200" mass="21853">MRISLAVSALLVSAAFASPFIPVQQQQGKNVKSEGIAGIVSYFKSAMKMSGFQRRQIEKEIDTFDGQINDTVESASNSVSYIAYQQGSSYIYQPVAAEVMKTYVISEPPQPSFVYEINPVSSASSSESAQITFRPLVDSNDPITKVQISNGDIYFSQTDSFTIPDLSSFPSDSPYIRNWPEIPDEAPPKIGLPSESSEIA</sequence>
<keyword evidence="2" id="KW-0732">Signal</keyword>
<dbReference type="Proteomes" id="UP000054107">
    <property type="component" value="Unassembled WGS sequence"/>
</dbReference>
<protein>
    <submittedName>
        <fullName evidence="3">Uncharacterized protein</fullName>
    </submittedName>
</protein>
<evidence type="ECO:0000313" key="4">
    <source>
        <dbReference type="Proteomes" id="UP000054107"/>
    </source>
</evidence>
<proteinExistence type="predicted"/>